<reference evidence="1" key="1">
    <citation type="submission" date="2014-11" db="EMBL/GenBank/DDBJ databases">
        <authorList>
            <person name="Amaro Gonzalez C."/>
        </authorList>
    </citation>
    <scope>NUCLEOTIDE SEQUENCE</scope>
</reference>
<proteinExistence type="predicted"/>
<name>A0A0E9VEW8_ANGAN</name>
<accession>A0A0E9VEW8</accession>
<reference evidence="1" key="2">
    <citation type="journal article" date="2015" name="Fish Shellfish Immunol.">
        <title>Early steps in the European eel (Anguilla anguilla)-Vibrio vulnificus interaction in the gills: Role of the RtxA13 toxin.</title>
        <authorList>
            <person name="Callol A."/>
            <person name="Pajuelo D."/>
            <person name="Ebbesson L."/>
            <person name="Teles M."/>
            <person name="MacKenzie S."/>
            <person name="Amaro C."/>
        </authorList>
    </citation>
    <scope>NUCLEOTIDE SEQUENCE</scope>
</reference>
<dbReference type="EMBL" id="GBXM01031965">
    <property type="protein sequence ID" value="JAH76612.1"/>
    <property type="molecule type" value="Transcribed_RNA"/>
</dbReference>
<organism evidence="1">
    <name type="scientific">Anguilla anguilla</name>
    <name type="common">European freshwater eel</name>
    <name type="synonym">Muraena anguilla</name>
    <dbReference type="NCBI Taxonomy" id="7936"/>
    <lineage>
        <taxon>Eukaryota</taxon>
        <taxon>Metazoa</taxon>
        <taxon>Chordata</taxon>
        <taxon>Craniata</taxon>
        <taxon>Vertebrata</taxon>
        <taxon>Euteleostomi</taxon>
        <taxon>Actinopterygii</taxon>
        <taxon>Neopterygii</taxon>
        <taxon>Teleostei</taxon>
        <taxon>Anguilliformes</taxon>
        <taxon>Anguillidae</taxon>
        <taxon>Anguilla</taxon>
    </lineage>
</organism>
<dbReference type="AlphaFoldDB" id="A0A0E9VEW8"/>
<evidence type="ECO:0000313" key="1">
    <source>
        <dbReference type="EMBL" id="JAH76612.1"/>
    </source>
</evidence>
<protein>
    <submittedName>
        <fullName evidence="1">Uncharacterized protein</fullName>
    </submittedName>
</protein>
<sequence length="33" mass="3944">MNYKYSIICMQLVVDKNVTQNPVILRSPHYIMM</sequence>